<evidence type="ECO:0000313" key="2">
    <source>
        <dbReference type="Proteomes" id="UP000019666"/>
    </source>
</evidence>
<sequence>MNPASPEILEGRLIAQRKVLAEILVRLGRQDPTLLDALEERSVFRDHEEDPGVVEPSPEFAIEAAVADEFRLIVEAVRRQMDQL</sequence>
<reference evidence="1 2" key="1">
    <citation type="submission" date="2013-02" db="EMBL/GenBank/DDBJ databases">
        <authorList>
            <person name="Fiebig A."/>
            <person name="Goeker M."/>
            <person name="Klenk H.-P.P."/>
        </authorList>
    </citation>
    <scope>NUCLEOTIDE SEQUENCE [LARGE SCALE GENOMIC DNA]</scope>
    <source>
        <strain evidence="1 2">DSM 19309</strain>
    </source>
</reference>
<dbReference type="PATRIC" id="fig|442562.3.peg.1824"/>
<proteinExistence type="predicted"/>
<evidence type="ECO:0000313" key="1">
    <source>
        <dbReference type="EMBL" id="EYD76566.1"/>
    </source>
</evidence>
<dbReference type="AlphaFoldDB" id="A0A017HQE6"/>
<accession>A0A017HQE6</accession>
<dbReference type="RefSeq" id="WP_037281857.1">
    <property type="nucleotide sequence ID" value="NZ_KK088595.1"/>
</dbReference>
<keyword evidence="2" id="KW-1185">Reference proteome</keyword>
<dbReference type="STRING" id="442562.Rumeso_01846"/>
<dbReference type="EMBL" id="AOSK01000042">
    <property type="protein sequence ID" value="EYD76566.1"/>
    <property type="molecule type" value="Genomic_DNA"/>
</dbReference>
<name>A0A017HQE6_9RHOB</name>
<gene>
    <name evidence="1" type="ORF">Rumeso_01846</name>
</gene>
<dbReference type="HOGENOM" id="CLU_186562_0_0_5"/>
<comment type="caution">
    <text evidence="1">The sequence shown here is derived from an EMBL/GenBank/DDBJ whole genome shotgun (WGS) entry which is preliminary data.</text>
</comment>
<dbReference type="Proteomes" id="UP000019666">
    <property type="component" value="Unassembled WGS sequence"/>
</dbReference>
<protein>
    <submittedName>
        <fullName evidence="1">Uncharacterized protein</fullName>
    </submittedName>
</protein>
<organism evidence="1 2">
    <name type="scientific">Rubellimicrobium mesophilum DSM 19309</name>
    <dbReference type="NCBI Taxonomy" id="442562"/>
    <lineage>
        <taxon>Bacteria</taxon>
        <taxon>Pseudomonadati</taxon>
        <taxon>Pseudomonadota</taxon>
        <taxon>Alphaproteobacteria</taxon>
        <taxon>Rhodobacterales</taxon>
        <taxon>Roseobacteraceae</taxon>
        <taxon>Rubellimicrobium</taxon>
    </lineage>
</organism>
<dbReference type="OrthoDB" id="7619942at2"/>